<proteinExistence type="predicted"/>
<keyword evidence="2" id="KW-0732">Signal</keyword>
<evidence type="ECO:0000256" key="2">
    <source>
        <dbReference type="SAM" id="SignalP"/>
    </source>
</evidence>
<evidence type="ECO:0000256" key="1">
    <source>
        <dbReference type="SAM" id="Coils"/>
    </source>
</evidence>
<dbReference type="GeneID" id="17276693"/>
<dbReference type="HOGENOM" id="CLU_1985796_0_0_1"/>
<sequence length="126" mass="13280">MRAICALLALSASALRVPAPPKLTRALLLPAPPKLTRALRVSAPPELTRRALFAPATASFLALGSPSLCAAETNEEKEAKKAAKAAAMKRVREERSRAEARAQAEEYARVMSLAGKGVEGATSTSR</sequence>
<dbReference type="PaxDb" id="2903-EOD31419"/>
<name>A0A0D3K6N4_EMIH1</name>
<reference evidence="3" key="2">
    <citation type="submission" date="2024-10" db="UniProtKB">
        <authorList>
            <consortium name="EnsemblProtists"/>
        </authorList>
    </citation>
    <scope>IDENTIFICATION</scope>
</reference>
<dbReference type="RefSeq" id="XP_005783848.1">
    <property type="nucleotide sequence ID" value="XM_005783791.1"/>
</dbReference>
<feature type="chain" id="PRO_5044208544" evidence="2">
    <location>
        <begin position="17"/>
        <end position="126"/>
    </location>
</feature>
<organism evidence="3 4">
    <name type="scientific">Emiliania huxleyi (strain CCMP1516)</name>
    <dbReference type="NCBI Taxonomy" id="280463"/>
    <lineage>
        <taxon>Eukaryota</taxon>
        <taxon>Haptista</taxon>
        <taxon>Haptophyta</taxon>
        <taxon>Prymnesiophyceae</taxon>
        <taxon>Isochrysidales</taxon>
        <taxon>Noelaerhabdaceae</taxon>
        <taxon>Emiliania</taxon>
    </lineage>
</organism>
<dbReference type="KEGG" id="ehx:EMIHUDRAFT_232029"/>
<dbReference type="AlphaFoldDB" id="A0A0D3K6N4"/>
<dbReference type="Proteomes" id="UP000013827">
    <property type="component" value="Unassembled WGS sequence"/>
</dbReference>
<reference evidence="4" key="1">
    <citation type="journal article" date="2013" name="Nature">
        <title>Pan genome of the phytoplankton Emiliania underpins its global distribution.</title>
        <authorList>
            <person name="Read B.A."/>
            <person name="Kegel J."/>
            <person name="Klute M.J."/>
            <person name="Kuo A."/>
            <person name="Lefebvre S.C."/>
            <person name="Maumus F."/>
            <person name="Mayer C."/>
            <person name="Miller J."/>
            <person name="Monier A."/>
            <person name="Salamov A."/>
            <person name="Young J."/>
            <person name="Aguilar M."/>
            <person name="Claverie J.M."/>
            <person name="Frickenhaus S."/>
            <person name="Gonzalez K."/>
            <person name="Herman E.K."/>
            <person name="Lin Y.C."/>
            <person name="Napier J."/>
            <person name="Ogata H."/>
            <person name="Sarno A.F."/>
            <person name="Shmutz J."/>
            <person name="Schroeder D."/>
            <person name="de Vargas C."/>
            <person name="Verret F."/>
            <person name="von Dassow P."/>
            <person name="Valentin K."/>
            <person name="Van de Peer Y."/>
            <person name="Wheeler G."/>
            <person name="Dacks J.B."/>
            <person name="Delwiche C.F."/>
            <person name="Dyhrman S.T."/>
            <person name="Glockner G."/>
            <person name="John U."/>
            <person name="Richards T."/>
            <person name="Worden A.Z."/>
            <person name="Zhang X."/>
            <person name="Grigoriev I.V."/>
            <person name="Allen A.E."/>
            <person name="Bidle K."/>
            <person name="Borodovsky M."/>
            <person name="Bowler C."/>
            <person name="Brownlee C."/>
            <person name="Cock J.M."/>
            <person name="Elias M."/>
            <person name="Gladyshev V.N."/>
            <person name="Groth M."/>
            <person name="Guda C."/>
            <person name="Hadaegh A."/>
            <person name="Iglesias-Rodriguez M.D."/>
            <person name="Jenkins J."/>
            <person name="Jones B.M."/>
            <person name="Lawson T."/>
            <person name="Leese F."/>
            <person name="Lindquist E."/>
            <person name="Lobanov A."/>
            <person name="Lomsadze A."/>
            <person name="Malik S.B."/>
            <person name="Marsh M.E."/>
            <person name="Mackinder L."/>
            <person name="Mock T."/>
            <person name="Mueller-Roeber B."/>
            <person name="Pagarete A."/>
            <person name="Parker M."/>
            <person name="Probert I."/>
            <person name="Quesneville H."/>
            <person name="Raines C."/>
            <person name="Rensing S.A."/>
            <person name="Riano-Pachon D.M."/>
            <person name="Richier S."/>
            <person name="Rokitta S."/>
            <person name="Shiraiwa Y."/>
            <person name="Soanes D.M."/>
            <person name="van der Giezen M."/>
            <person name="Wahlund T.M."/>
            <person name="Williams B."/>
            <person name="Wilson W."/>
            <person name="Wolfe G."/>
            <person name="Wurch L.L."/>
        </authorList>
    </citation>
    <scope>NUCLEOTIDE SEQUENCE</scope>
</reference>
<evidence type="ECO:0000313" key="3">
    <source>
        <dbReference type="EnsemblProtists" id="EOD31419"/>
    </source>
</evidence>
<keyword evidence="1" id="KW-0175">Coiled coil</keyword>
<feature type="coiled-coil region" evidence="1">
    <location>
        <begin position="70"/>
        <end position="108"/>
    </location>
</feature>
<protein>
    <submittedName>
        <fullName evidence="3">Uncharacterized protein</fullName>
    </submittedName>
</protein>
<keyword evidence="4" id="KW-1185">Reference proteome</keyword>
<accession>A0A0D3K6N4</accession>
<dbReference type="EnsemblProtists" id="EOD31419">
    <property type="protein sequence ID" value="EOD31419"/>
    <property type="gene ID" value="EMIHUDRAFT_232029"/>
</dbReference>
<feature type="signal peptide" evidence="2">
    <location>
        <begin position="1"/>
        <end position="16"/>
    </location>
</feature>
<evidence type="ECO:0000313" key="4">
    <source>
        <dbReference type="Proteomes" id="UP000013827"/>
    </source>
</evidence>